<reference evidence="1 2" key="1">
    <citation type="journal article" date="2021" name="Plant Biotechnol. J.">
        <title>Multi-omics assisted identification of the key and species-specific regulatory components of drought-tolerant mechanisms in Gossypium stocksii.</title>
        <authorList>
            <person name="Yu D."/>
            <person name="Ke L."/>
            <person name="Zhang D."/>
            <person name="Wu Y."/>
            <person name="Sun Y."/>
            <person name="Mei J."/>
            <person name="Sun J."/>
            <person name="Sun Y."/>
        </authorList>
    </citation>
    <scope>NUCLEOTIDE SEQUENCE [LARGE SCALE GENOMIC DNA]</scope>
    <source>
        <strain evidence="2">cv. E1</strain>
        <tissue evidence="1">Leaf</tissue>
    </source>
</reference>
<proteinExistence type="predicted"/>
<evidence type="ECO:0000313" key="2">
    <source>
        <dbReference type="Proteomes" id="UP000828251"/>
    </source>
</evidence>
<dbReference type="EMBL" id="JAIQCV010000011">
    <property type="protein sequence ID" value="KAH1045756.1"/>
    <property type="molecule type" value="Genomic_DNA"/>
</dbReference>
<dbReference type="AlphaFoldDB" id="A0A9D3UI44"/>
<accession>A0A9D3UI44</accession>
<dbReference type="OrthoDB" id="10381443at2759"/>
<name>A0A9D3UI44_9ROSI</name>
<dbReference type="Proteomes" id="UP000828251">
    <property type="component" value="Unassembled WGS sequence"/>
</dbReference>
<gene>
    <name evidence="1" type="ORF">J1N35_036540</name>
</gene>
<sequence>MGQVLDLFGLKNWQMVQGQGNGLPNKLAISKDPSLKDWVVKELGKERLIEVTTENKNNVQKDDGGFTNLGSTTFNGSSGGILESFSCPRLISEGSVDVIAAKINSGLNPSRHTTVIFKETKDTKPGVSMNGVPF</sequence>
<protein>
    <submittedName>
        <fullName evidence="1">Uncharacterized protein</fullName>
    </submittedName>
</protein>
<organism evidence="1 2">
    <name type="scientific">Gossypium stocksii</name>
    <dbReference type="NCBI Taxonomy" id="47602"/>
    <lineage>
        <taxon>Eukaryota</taxon>
        <taxon>Viridiplantae</taxon>
        <taxon>Streptophyta</taxon>
        <taxon>Embryophyta</taxon>
        <taxon>Tracheophyta</taxon>
        <taxon>Spermatophyta</taxon>
        <taxon>Magnoliopsida</taxon>
        <taxon>eudicotyledons</taxon>
        <taxon>Gunneridae</taxon>
        <taxon>Pentapetalae</taxon>
        <taxon>rosids</taxon>
        <taxon>malvids</taxon>
        <taxon>Malvales</taxon>
        <taxon>Malvaceae</taxon>
        <taxon>Malvoideae</taxon>
        <taxon>Gossypium</taxon>
    </lineage>
</organism>
<keyword evidence="2" id="KW-1185">Reference proteome</keyword>
<evidence type="ECO:0000313" key="1">
    <source>
        <dbReference type="EMBL" id="KAH1045756.1"/>
    </source>
</evidence>
<comment type="caution">
    <text evidence="1">The sequence shown here is derived from an EMBL/GenBank/DDBJ whole genome shotgun (WGS) entry which is preliminary data.</text>
</comment>